<keyword evidence="2" id="KW-0472">Membrane</keyword>
<dbReference type="AlphaFoldDB" id="A0A0M0JS04"/>
<gene>
    <name evidence="3" type="ORF">Ctob_009087</name>
</gene>
<protein>
    <submittedName>
        <fullName evidence="3">Uncharacterized protein</fullName>
    </submittedName>
</protein>
<evidence type="ECO:0000313" key="4">
    <source>
        <dbReference type="Proteomes" id="UP000037460"/>
    </source>
</evidence>
<evidence type="ECO:0000256" key="2">
    <source>
        <dbReference type="SAM" id="Phobius"/>
    </source>
</evidence>
<feature type="compositionally biased region" description="Basic and acidic residues" evidence="1">
    <location>
        <begin position="7"/>
        <end position="18"/>
    </location>
</feature>
<feature type="transmembrane region" description="Helical" evidence="2">
    <location>
        <begin position="114"/>
        <end position="136"/>
    </location>
</feature>
<dbReference type="Proteomes" id="UP000037460">
    <property type="component" value="Unassembled WGS sequence"/>
</dbReference>
<name>A0A0M0JS04_9EUKA</name>
<dbReference type="EMBL" id="JWZX01002467">
    <property type="protein sequence ID" value="KOO29077.1"/>
    <property type="molecule type" value="Genomic_DNA"/>
</dbReference>
<keyword evidence="2" id="KW-1133">Transmembrane helix</keyword>
<feature type="region of interest" description="Disordered" evidence="1">
    <location>
        <begin position="1"/>
        <end position="25"/>
    </location>
</feature>
<feature type="compositionally biased region" description="Polar residues" evidence="1">
    <location>
        <begin position="71"/>
        <end position="82"/>
    </location>
</feature>
<accession>A0A0M0JS04</accession>
<reference evidence="4" key="1">
    <citation type="journal article" date="2015" name="PLoS Genet.">
        <title>Genome Sequence and Transcriptome Analyses of Chrysochromulina tobin: Metabolic Tools for Enhanced Algal Fitness in the Prominent Order Prymnesiales (Haptophyceae).</title>
        <authorList>
            <person name="Hovde B.T."/>
            <person name="Deodato C.R."/>
            <person name="Hunsperger H.M."/>
            <person name="Ryken S.A."/>
            <person name="Yost W."/>
            <person name="Jha R.K."/>
            <person name="Patterson J."/>
            <person name="Monnat R.J. Jr."/>
            <person name="Barlow S.B."/>
            <person name="Starkenburg S.R."/>
            <person name="Cattolico R.A."/>
        </authorList>
    </citation>
    <scope>NUCLEOTIDE SEQUENCE</scope>
    <source>
        <strain evidence="4">CCMP291</strain>
    </source>
</reference>
<organism evidence="3 4">
    <name type="scientific">Chrysochromulina tobinii</name>
    <dbReference type="NCBI Taxonomy" id="1460289"/>
    <lineage>
        <taxon>Eukaryota</taxon>
        <taxon>Haptista</taxon>
        <taxon>Haptophyta</taxon>
        <taxon>Prymnesiophyceae</taxon>
        <taxon>Prymnesiales</taxon>
        <taxon>Chrysochromulinaceae</taxon>
        <taxon>Chrysochromulina</taxon>
    </lineage>
</organism>
<sequence length="155" mass="16377">MFKKKSRFADDGTREKGTDLMSGVDQGLSKGLFSGFKWGTEVDVMPTVGASKKKATKGMAKDNSDRGLGGNQSYRNTESARLSSADPGQRIRKAKLEAYITSDEAPADKTIGKILSGSLILTILALLGGVVAYYGIDGLVFAGSGGKYDSLNLTI</sequence>
<feature type="region of interest" description="Disordered" evidence="1">
    <location>
        <begin position="51"/>
        <end position="87"/>
    </location>
</feature>
<keyword evidence="4" id="KW-1185">Reference proteome</keyword>
<keyword evidence="2" id="KW-0812">Transmembrane</keyword>
<comment type="caution">
    <text evidence="3">The sequence shown here is derived from an EMBL/GenBank/DDBJ whole genome shotgun (WGS) entry which is preliminary data.</text>
</comment>
<evidence type="ECO:0000313" key="3">
    <source>
        <dbReference type="EMBL" id="KOO29077.1"/>
    </source>
</evidence>
<evidence type="ECO:0000256" key="1">
    <source>
        <dbReference type="SAM" id="MobiDB-lite"/>
    </source>
</evidence>
<proteinExistence type="predicted"/>